<evidence type="ECO:0000256" key="1">
    <source>
        <dbReference type="ARBA" id="ARBA00022448"/>
    </source>
</evidence>
<evidence type="ECO:0000313" key="10">
    <source>
        <dbReference type="Proteomes" id="UP000444721"/>
    </source>
</evidence>
<dbReference type="GO" id="GO:0031080">
    <property type="term" value="C:nuclear pore outer ring"/>
    <property type="evidence" value="ECO:0007669"/>
    <property type="project" value="TreeGrafter"/>
</dbReference>
<dbReference type="GO" id="GO:0006406">
    <property type="term" value="P:mRNA export from nucleus"/>
    <property type="evidence" value="ECO:0007669"/>
    <property type="project" value="TreeGrafter"/>
</dbReference>
<dbReference type="EMBL" id="VFQX01000036">
    <property type="protein sequence ID" value="KAF0976811.1"/>
    <property type="molecule type" value="Genomic_DNA"/>
</dbReference>
<comment type="function">
    <text evidence="7">Functions as a component of the nuclear pore complex (NPC).</text>
</comment>
<comment type="caution">
    <text evidence="9">The sequence shown here is derived from an EMBL/GenBank/DDBJ whole genome shotgun (WGS) entry which is preliminary data.</text>
</comment>
<dbReference type="InterPro" id="IPR007252">
    <property type="entry name" value="Nup84/Nup107"/>
</dbReference>
<evidence type="ECO:0000256" key="8">
    <source>
        <dbReference type="SAM" id="MobiDB-lite"/>
    </source>
</evidence>
<keyword evidence="10" id="KW-1185">Reference proteome</keyword>
<organism evidence="9 10">
    <name type="scientific">Naegleria fowleri</name>
    <name type="common">Brain eating amoeba</name>
    <dbReference type="NCBI Taxonomy" id="5763"/>
    <lineage>
        <taxon>Eukaryota</taxon>
        <taxon>Discoba</taxon>
        <taxon>Heterolobosea</taxon>
        <taxon>Tetramitia</taxon>
        <taxon>Eutetramitia</taxon>
        <taxon>Vahlkampfiidae</taxon>
        <taxon>Naegleria</taxon>
    </lineage>
</organism>
<evidence type="ECO:0000256" key="3">
    <source>
        <dbReference type="ARBA" id="ARBA00022927"/>
    </source>
</evidence>
<keyword evidence="5 7" id="KW-0906">Nuclear pore complex</keyword>
<evidence type="ECO:0000256" key="2">
    <source>
        <dbReference type="ARBA" id="ARBA00022816"/>
    </source>
</evidence>
<sequence>MNQHRLFSLFSNEGPRGAASSSSHKTLGEGALEDEDERQPLDLTSEENMQDIDDDEGKDVMITQHDDEGSDTLRIDDGEDDERIQLVNGDEEENVKPIEYDEDIGKAFEIYEKNYRSHEIKNSHTAIDAMFYEIMEQNFYPSENSHIILSKRYEKICERKVQELEEIYKKTYFLPDEQHFKVKEEYYTLKLEKYTWDLIYALFEDEKRIVRQYELPADYKDFLWRNSHKEIVNRMKMNPEFRKLCIIVEWLEKNARERVDIENEGNWMYTSRKDKQIDPDTVYKQNALDDDDLRQERLIVKKTWALVRSGQMKEAQMFCRKHEQFWRAATIAGSELYHNPRLLSKEGNIEGENSESVGNQNRFVYLNTLISMLKSDDYLSNDEIHHYEKAIYGSICGDLPSTLAVCNDWEDYLWAYCKTTMNYLINRQLAEYVPSDSEDKKYVDAVLSFTNSNNRSFHEILQSLRVSNNEKVKEEAVHYHHVVQEYIICNQVPGLIKYLLDSIVHPAEKSMSYISHLLRFSSHFILTLSMAGDVELKNDSGKDAILVKYIHYLVNTKQYEHIAFYTRFISEKHETVNNYDYRSIIFAEVIISIEQAEREKTISRDDTLRRMLIASAKKNELNVSEIASIVAEKSLQSAESINSISHINLLDSQFFLDPNNNPFNKLREKQTTELDIKKINSIDWLCIEDISPFECLAQSNTLLREFIQVGKLEAFEMLLSKLQEAIDPKLENQFDLPTEKKQQQALQEYKDWKLYKETMLSYDKWSNQLRQKPQFKTMENAVFKSQADKIKYETELNTFTNTTLKKWAQENDILLNQAVEKHFEFLDHRFLDQEQVNDNPPHLIHELKQRCIPDVVFCLYQLLSFSEKYEDCMQLSDKVASDSLSLFEYFSKEQLVEFLKLMGVCELNAIVQEQQQNNINDGQLEY</sequence>
<dbReference type="GeneID" id="68111324"/>
<feature type="region of interest" description="Disordered" evidence="8">
    <location>
        <begin position="1"/>
        <end position="57"/>
    </location>
</feature>
<reference evidence="9 10" key="1">
    <citation type="journal article" date="2019" name="Sci. Rep.">
        <title>Nanopore sequencing improves the draft genome of the human pathogenic amoeba Naegleria fowleri.</title>
        <authorList>
            <person name="Liechti N."/>
            <person name="Schurch N."/>
            <person name="Bruggmann R."/>
            <person name="Wittwer M."/>
        </authorList>
    </citation>
    <scope>NUCLEOTIDE SEQUENCE [LARGE SCALE GENOMIC DNA]</scope>
    <source>
        <strain evidence="9 10">ATCC 30894</strain>
    </source>
</reference>
<comment type="similarity">
    <text evidence="7">Belongs to the nucleoporin Nup84/Nup107 family.</text>
</comment>
<accession>A0A6A5BRB2</accession>
<comment type="subcellular location">
    <subcellularLocation>
        <location evidence="7">Nucleus</location>
        <location evidence="7">Nuclear pore complex</location>
    </subcellularLocation>
    <subcellularLocation>
        <location evidence="7">Nucleus membrane</location>
    </subcellularLocation>
</comment>
<dbReference type="RefSeq" id="XP_044561524.1">
    <property type="nucleotide sequence ID" value="XM_044707485.1"/>
</dbReference>
<dbReference type="VEuPathDB" id="AmoebaDB:NfTy_069010"/>
<dbReference type="Proteomes" id="UP000444721">
    <property type="component" value="Unassembled WGS sequence"/>
</dbReference>
<gene>
    <name evidence="9" type="ORF">FDP41_004106</name>
</gene>
<feature type="compositionally biased region" description="Polar residues" evidence="8">
    <location>
        <begin position="1"/>
        <end position="11"/>
    </location>
</feature>
<dbReference type="VEuPathDB" id="AmoebaDB:NF0087710"/>
<keyword evidence="7" id="KW-0472">Membrane</keyword>
<dbReference type="GO" id="GO:0000973">
    <property type="term" value="P:post-transcriptional tethering of RNA polymerase II gene DNA at nuclear periphery"/>
    <property type="evidence" value="ECO:0007669"/>
    <property type="project" value="TreeGrafter"/>
</dbReference>
<dbReference type="GO" id="GO:0031965">
    <property type="term" value="C:nuclear membrane"/>
    <property type="evidence" value="ECO:0007669"/>
    <property type="project" value="UniProtKB-SubCell"/>
</dbReference>
<keyword evidence="6 7" id="KW-0539">Nucleus</keyword>
<name>A0A6A5BRB2_NAEFO</name>
<evidence type="ECO:0000256" key="4">
    <source>
        <dbReference type="ARBA" id="ARBA00023010"/>
    </source>
</evidence>
<dbReference type="OMA" id="MAHIVLF"/>
<dbReference type="GO" id="GO:0017056">
    <property type="term" value="F:structural constituent of nuclear pore"/>
    <property type="evidence" value="ECO:0007669"/>
    <property type="project" value="UniProtKB-UniRule"/>
</dbReference>
<keyword evidence="1 7" id="KW-0813">Transport</keyword>
<dbReference type="Pfam" id="PF04121">
    <property type="entry name" value="Nup84_Nup100"/>
    <property type="match status" value="1"/>
</dbReference>
<evidence type="ECO:0000313" key="9">
    <source>
        <dbReference type="EMBL" id="KAF0976811.1"/>
    </source>
</evidence>
<keyword evidence="4 7" id="KW-0811">Translocation</keyword>
<protein>
    <recommendedName>
        <fullName evidence="7">Nuclear pore complex protein</fullName>
    </recommendedName>
</protein>
<dbReference type="VEuPathDB" id="AmoebaDB:FDP41_004106"/>
<evidence type="ECO:0000256" key="6">
    <source>
        <dbReference type="ARBA" id="ARBA00023242"/>
    </source>
</evidence>
<keyword evidence="2" id="KW-0509">mRNA transport</keyword>
<dbReference type="OrthoDB" id="3098at2759"/>
<comment type="subunit">
    <text evidence="7">Part of the nuclear pore complex (NPC).</text>
</comment>
<dbReference type="PANTHER" id="PTHR13003">
    <property type="entry name" value="NUP107-RELATED"/>
    <property type="match status" value="1"/>
</dbReference>
<dbReference type="Gene3D" id="1.20.190.50">
    <property type="match status" value="1"/>
</dbReference>
<dbReference type="Gene3D" id="1.10.3450.20">
    <property type="match status" value="1"/>
</dbReference>
<evidence type="ECO:0000256" key="5">
    <source>
        <dbReference type="ARBA" id="ARBA00023132"/>
    </source>
</evidence>
<dbReference type="GO" id="GO:0006606">
    <property type="term" value="P:protein import into nucleus"/>
    <property type="evidence" value="ECO:0007669"/>
    <property type="project" value="TreeGrafter"/>
</dbReference>
<dbReference type="AlphaFoldDB" id="A0A6A5BRB2"/>
<proteinExistence type="inferred from homology"/>
<keyword evidence="3" id="KW-0653">Protein transport</keyword>
<feature type="compositionally biased region" description="Acidic residues" evidence="8">
    <location>
        <begin position="44"/>
        <end position="57"/>
    </location>
</feature>
<dbReference type="PANTHER" id="PTHR13003:SF2">
    <property type="entry name" value="NUCLEAR PORE COMPLEX PROTEIN NUP107"/>
    <property type="match status" value="1"/>
</dbReference>
<evidence type="ECO:0000256" key="7">
    <source>
        <dbReference type="RuleBase" id="RU365072"/>
    </source>
</evidence>